<name>A0ABP9PM33_9PSEU</name>
<keyword evidence="3" id="KW-1185">Reference proteome</keyword>
<evidence type="ECO:0008006" key="4">
    <source>
        <dbReference type="Google" id="ProtNLM"/>
    </source>
</evidence>
<gene>
    <name evidence="2" type="ORF">GCM10023321_08830</name>
</gene>
<dbReference type="EMBL" id="BAABJP010000003">
    <property type="protein sequence ID" value="GAA5147679.1"/>
    <property type="molecule type" value="Genomic_DNA"/>
</dbReference>
<feature type="chain" id="PRO_5045550751" description="Secreted protein" evidence="1">
    <location>
        <begin position="28"/>
        <end position="70"/>
    </location>
</feature>
<feature type="signal peptide" evidence="1">
    <location>
        <begin position="1"/>
        <end position="27"/>
    </location>
</feature>
<reference evidence="3" key="1">
    <citation type="journal article" date="2019" name="Int. J. Syst. Evol. Microbiol.">
        <title>The Global Catalogue of Microorganisms (GCM) 10K type strain sequencing project: providing services to taxonomists for standard genome sequencing and annotation.</title>
        <authorList>
            <consortium name="The Broad Institute Genomics Platform"/>
            <consortium name="The Broad Institute Genome Sequencing Center for Infectious Disease"/>
            <person name="Wu L."/>
            <person name="Ma J."/>
        </authorList>
    </citation>
    <scope>NUCLEOTIDE SEQUENCE [LARGE SCALE GENOMIC DNA]</scope>
    <source>
        <strain evidence="3">JCM 18303</strain>
    </source>
</reference>
<sequence length="70" mass="6675">MKIAKRAAVVAGIAAVSLAGLVGVASADQDDSGILNSGLVNLGGESGLEVVGVDVGSVLDNVGGLVTDVL</sequence>
<keyword evidence="1" id="KW-0732">Signal</keyword>
<comment type="caution">
    <text evidence="2">The sequence shown here is derived from an EMBL/GenBank/DDBJ whole genome shotgun (WGS) entry which is preliminary data.</text>
</comment>
<accession>A0ABP9PM33</accession>
<proteinExistence type="predicted"/>
<evidence type="ECO:0000313" key="3">
    <source>
        <dbReference type="Proteomes" id="UP001428817"/>
    </source>
</evidence>
<protein>
    <recommendedName>
        <fullName evidence="4">Secreted protein</fullName>
    </recommendedName>
</protein>
<organism evidence="2 3">
    <name type="scientific">Pseudonocardia eucalypti</name>
    <dbReference type="NCBI Taxonomy" id="648755"/>
    <lineage>
        <taxon>Bacteria</taxon>
        <taxon>Bacillati</taxon>
        <taxon>Actinomycetota</taxon>
        <taxon>Actinomycetes</taxon>
        <taxon>Pseudonocardiales</taxon>
        <taxon>Pseudonocardiaceae</taxon>
        <taxon>Pseudonocardia</taxon>
    </lineage>
</organism>
<evidence type="ECO:0000313" key="2">
    <source>
        <dbReference type="EMBL" id="GAA5147679.1"/>
    </source>
</evidence>
<dbReference type="RefSeq" id="WP_185064836.1">
    <property type="nucleotide sequence ID" value="NZ_BAABJP010000003.1"/>
</dbReference>
<dbReference type="Proteomes" id="UP001428817">
    <property type="component" value="Unassembled WGS sequence"/>
</dbReference>
<evidence type="ECO:0000256" key="1">
    <source>
        <dbReference type="SAM" id="SignalP"/>
    </source>
</evidence>